<keyword evidence="9" id="KW-1185">Reference proteome</keyword>
<evidence type="ECO:0000256" key="4">
    <source>
        <dbReference type="ARBA" id="ARBA00023015"/>
    </source>
</evidence>
<keyword evidence="6" id="KW-0804">Transcription</keyword>
<keyword evidence="5" id="KW-0175">Coiled coil</keyword>
<name>A0A3Q0E1B0_CARSF</name>
<feature type="region of interest" description="Disordered" evidence="8">
    <location>
        <begin position="335"/>
        <end position="355"/>
    </location>
</feature>
<feature type="region of interest" description="Disordered" evidence="8">
    <location>
        <begin position="72"/>
        <end position="266"/>
    </location>
</feature>
<dbReference type="OrthoDB" id="10058500at2759"/>
<keyword evidence="7" id="KW-0539">Nucleus</keyword>
<feature type="compositionally biased region" description="Low complexity" evidence="8">
    <location>
        <begin position="237"/>
        <end position="255"/>
    </location>
</feature>
<gene>
    <name evidence="10" type="primary">HEXIM2</name>
</gene>
<dbReference type="CTD" id="124790"/>
<dbReference type="PRINTS" id="PR02094">
    <property type="entry name" value="HEXIMFAMILY"/>
</dbReference>
<sequence length="355" mass="39661">MAATSTDRAVAFLKGRGSLRAQAPPLSAGAIFCPVKTNAINELFNWARRRRPVCYRTANRVASSRHLLNDLGQKKMATPNQTNCNTGSPASPEEAKTTGALGNPKTPPEPHDSGSSLPLTPGMESPSEYEDGAEAGSGLGGNSRTQSPGGCSAEAGLGRKKHRRRPWKRRRPWRPYLELSWAEKQQRDERQGQRASRAREQMFAQGQAVAPCNTTQFLMNDRDPEEPNLEVPPGPSHPGSSGESEAGDSEGQASAPGEFQQRDFSEAYERYHLERLQGRSKQELVRDYLELERRLSQAEEETRRRRQQQLQAATSRPPWRRVEELAAEVERLRAENQRLRQEKEVRNRRASDAGT</sequence>
<organism evidence="9 10">
    <name type="scientific">Carlito syrichta</name>
    <name type="common">Philippine tarsier</name>
    <name type="synonym">Tarsius syrichta</name>
    <dbReference type="NCBI Taxonomy" id="1868482"/>
    <lineage>
        <taxon>Eukaryota</taxon>
        <taxon>Metazoa</taxon>
        <taxon>Chordata</taxon>
        <taxon>Craniata</taxon>
        <taxon>Vertebrata</taxon>
        <taxon>Euteleostomi</taxon>
        <taxon>Mammalia</taxon>
        <taxon>Eutheria</taxon>
        <taxon>Euarchontoglires</taxon>
        <taxon>Primates</taxon>
        <taxon>Haplorrhini</taxon>
        <taxon>Tarsiiformes</taxon>
        <taxon>Tarsiidae</taxon>
        <taxon>Carlito</taxon>
    </lineage>
</organism>
<evidence type="ECO:0000256" key="1">
    <source>
        <dbReference type="ARBA" id="ARBA00004123"/>
    </source>
</evidence>
<dbReference type="Pfam" id="PF15313">
    <property type="entry name" value="HEXIM"/>
    <property type="match status" value="1"/>
</dbReference>
<dbReference type="InterPro" id="IPR024872">
    <property type="entry name" value="HEXIM"/>
</dbReference>
<dbReference type="RefSeq" id="XP_021569291.1">
    <property type="nucleotide sequence ID" value="XM_021713616.1"/>
</dbReference>
<dbReference type="AlphaFoldDB" id="A0A3Q0E1B0"/>
<evidence type="ECO:0000256" key="6">
    <source>
        <dbReference type="ARBA" id="ARBA00023163"/>
    </source>
</evidence>
<comment type="subcellular location">
    <subcellularLocation>
        <location evidence="1">Nucleus</location>
    </subcellularLocation>
</comment>
<proteinExistence type="inferred from homology"/>
<dbReference type="Proteomes" id="UP000189704">
    <property type="component" value="Unplaced"/>
</dbReference>
<reference evidence="10" key="1">
    <citation type="submission" date="2025-08" db="UniProtKB">
        <authorList>
            <consortium name="RefSeq"/>
        </authorList>
    </citation>
    <scope>IDENTIFICATION</scope>
</reference>
<evidence type="ECO:0000256" key="7">
    <source>
        <dbReference type="ARBA" id="ARBA00023242"/>
    </source>
</evidence>
<dbReference type="GO" id="GO:0097322">
    <property type="term" value="F:7SK snRNA binding"/>
    <property type="evidence" value="ECO:0007669"/>
    <property type="project" value="TreeGrafter"/>
</dbReference>
<evidence type="ECO:0000313" key="9">
    <source>
        <dbReference type="Proteomes" id="UP000189704"/>
    </source>
</evidence>
<dbReference type="PANTHER" id="PTHR13469:SF3">
    <property type="entry name" value="PROTEIN HEXIM2"/>
    <property type="match status" value="1"/>
</dbReference>
<evidence type="ECO:0000256" key="5">
    <source>
        <dbReference type="ARBA" id="ARBA00023054"/>
    </source>
</evidence>
<dbReference type="STRING" id="1868482.ENSTSYP00000015269"/>
<feature type="compositionally biased region" description="Basic residues" evidence="8">
    <location>
        <begin position="158"/>
        <end position="173"/>
    </location>
</feature>
<dbReference type="GeneID" id="103262844"/>
<evidence type="ECO:0000256" key="2">
    <source>
        <dbReference type="ARBA" id="ARBA00008409"/>
    </source>
</evidence>
<comment type="similarity">
    <text evidence="2">Belongs to the HEXIM family.</text>
</comment>
<dbReference type="GO" id="GO:0004861">
    <property type="term" value="F:cyclin-dependent protein serine/threonine kinase inhibitor activity"/>
    <property type="evidence" value="ECO:0007669"/>
    <property type="project" value="InterPro"/>
</dbReference>
<dbReference type="PANTHER" id="PTHR13469">
    <property type="entry name" value="HEXAMETHYLENE BISACETAMIDE INDUCIBLE 1"/>
    <property type="match status" value="1"/>
</dbReference>
<evidence type="ECO:0000256" key="3">
    <source>
        <dbReference type="ARBA" id="ARBA00022491"/>
    </source>
</evidence>
<dbReference type="Gene3D" id="6.10.250.2910">
    <property type="match status" value="1"/>
</dbReference>
<evidence type="ECO:0000256" key="8">
    <source>
        <dbReference type="SAM" id="MobiDB-lite"/>
    </source>
</evidence>
<evidence type="ECO:0000313" key="10">
    <source>
        <dbReference type="RefSeq" id="XP_021569291.1"/>
    </source>
</evidence>
<dbReference type="GO" id="GO:0000122">
    <property type="term" value="P:negative regulation of transcription by RNA polymerase II"/>
    <property type="evidence" value="ECO:0007669"/>
    <property type="project" value="InterPro"/>
</dbReference>
<dbReference type="GO" id="GO:0005737">
    <property type="term" value="C:cytoplasm"/>
    <property type="evidence" value="ECO:0007669"/>
    <property type="project" value="InterPro"/>
</dbReference>
<feature type="region of interest" description="Disordered" evidence="8">
    <location>
        <begin position="295"/>
        <end position="320"/>
    </location>
</feature>
<keyword evidence="3" id="KW-0678">Repressor</keyword>
<protein>
    <submittedName>
        <fullName evidence="10">Protein HEXIM2</fullName>
    </submittedName>
</protein>
<keyword evidence="4" id="KW-0805">Transcription regulation</keyword>
<feature type="compositionally biased region" description="Basic and acidic residues" evidence="8">
    <location>
        <begin position="184"/>
        <end position="200"/>
    </location>
</feature>
<dbReference type="KEGG" id="csyr:103262844"/>
<accession>A0A3Q0E1B0</accession>
<feature type="compositionally biased region" description="Polar residues" evidence="8">
    <location>
        <begin position="78"/>
        <end position="89"/>
    </location>
</feature>
<dbReference type="GO" id="GO:0005654">
    <property type="term" value="C:nucleoplasm"/>
    <property type="evidence" value="ECO:0007669"/>
    <property type="project" value="TreeGrafter"/>
</dbReference>